<keyword evidence="2" id="KW-0675">Receptor</keyword>
<evidence type="ECO:0000256" key="3">
    <source>
        <dbReference type="ARBA" id="ARBA00023180"/>
    </source>
</evidence>
<dbReference type="InterPro" id="IPR002455">
    <property type="entry name" value="GPCR3_GABA-B"/>
</dbReference>
<proteinExistence type="predicted"/>
<evidence type="ECO:0000256" key="2">
    <source>
        <dbReference type="ARBA" id="ARBA00023170"/>
    </source>
</evidence>
<dbReference type="PANTHER" id="PTHR10519:SF77">
    <property type="entry name" value="GAMMA-AMINOBUTYRIC ACID TYPE B RECEPTOR SUBUNIT 1"/>
    <property type="match status" value="1"/>
</dbReference>
<dbReference type="GO" id="GO:0038039">
    <property type="term" value="C:G protein-coupled receptor heterodimeric complex"/>
    <property type="evidence" value="ECO:0007669"/>
    <property type="project" value="TreeGrafter"/>
</dbReference>
<keyword evidence="5" id="KW-1133">Transmembrane helix</keyword>
<dbReference type="Proteomes" id="UP000053660">
    <property type="component" value="Unassembled WGS sequence"/>
</dbReference>
<evidence type="ECO:0000256" key="4">
    <source>
        <dbReference type="ARBA" id="ARBA00023224"/>
    </source>
</evidence>
<sequence>MGHLNPSVHIEVVIIEAKITSPIAPGRFYTVIAAFFVIDLVIIVCWIVFDPMQRMEQRFPLLEPPVGSDDDVMLLPILELCQSSHQEVWIGMEKYN</sequence>
<name>A0A0B1T5N8_OESDE</name>
<keyword evidence="5" id="KW-0812">Transmembrane</keyword>
<keyword evidence="7" id="KW-1185">Reference proteome</keyword>
<accession>A0A0B1T5N8</accession>
<evidence type="ECO:0000256" key="5">
    <source>
        <dbReference type="SAM" id="Phobius"/>
    </source>
</evidence>
<evidence type="ECO:0000256" key="1">
    <source>
        <dbReference type="ARBA" id="ARBA00023040"/>
    </source>
</evidence>
<organism evidence="6 7">
    <name type="scientific">Oesophagostomum dentatum</name>
    <name type="common">Nodular worm</name>
    <dbReference type="NCBI Taxonomy" id="61180"/>
    <lineage>
        <taxon>Eukaryota</taxon>
        <taxon>Metazoa</taxon>
        <taxon>Ecdysozoa</taxon>
        <taxon>Nematoda</taxon>
        <taxon>Chromadorea</taxon>
        <taxon>Rhabditida</taxon>
        <taxon>Rhabditina</taxon>
        <taxon>Rhabditomorpha</taxon>
        <taxon>Strongyloidea</taxon>
        <taxon>Strongylidae</taxon>
        <taxon>Oesophagostomum</taxon>
    </lineage>
</organism>
<dbReference type="EMBL" id="KN552044">
    <property type="protein sequence ID" value="KHJ91466.1"/>
    <property type="molecule type" value="Genomic_DNA"/>
</dbReference>
<dbReference type="GO" id="GO:0007214">
    <property type="term" value="P:gamma-aminobutyric acid signaling pathway"/>
    <property type="evidence" value="ECO:0007669"/>
    <property type="project" value="TreeGrafter"/>
</dbReference>
<evidence type="ECO:0000313" key="6">
    <source>
        <dbReference type="EMBL" id="KHJ91466.1"/>
    </source>
</evidence>
<dbReference type="GO" id="GO:0004965">
    <property type="term" value="F:G protein-coupled GABA receptor activity"/>
    <property type="evidence" value="ECO:0007669"/>
    <property type="project" value="InterPro"/>
</dbReference>
<evidence type="ECO:0000313" key="7">
    <source>
        <dbReference type="Proteomes" id="UP000053660"/>
    </source>
</evidence>
<keyword evidence="3" id="KW-0325">Glycoprotein</keyword>
<keyword evidence="4" id="KW-0807">Transducer</keyword>
<dbReference type="AlphaFoldDB" id="A0A0B1T5N8"/>
<protein>
    <submittedName>
        <fullName evidence="6">Uncharacterized protein</fullName>
    </submittedName>
</protein>
<keyword evidence="1" id="KW-0297">G-protein coupled receptor</keyword>
<dbReference type="OrthoDB" id="5837286at2759"/>
<feature type="transmembrane region" description="Helical" evidence="5">
    <location>
        <begin position="28"/>
        <end position="49"/>
    </location>
</feature>
<keyword evidence="5" id="KW-0472">Membrane</keyword>
<reference evidence="6 7" key="1">
    <citation type="submission" date="2014-03" db="EMBL/GenBank/DDBJ databases">
        <title>Draft genome of the hookworm Oesophagostomum dentatum.</title>
        <authorList>
            <person name="Mitreva M."/>
        </authorList>
    </citation>
    <scope>NUCLEOTIDE SEQUENCE [LARGE SCALE GENOMIC DNA]</scope>
    <source>
        <strain evidence="6 7">OD-Hann</strain>
    </source>
</reference>
<gene>
    <name evidence="6" type="ORF">OESDEN_08669</name>
</gene>
<dbReference type="PANTHER" id="PTHR10519">
    <property type="entry name" value="GABA-B RECEPTOR"/>
    <property type="match status" value="1"/>
</dbReference>